<keyword evidence="1" id="KW-0472">Membrane</keyword>
<feature type="transmembrane region" description="Helical" evidence="1">
    <location>
        <begin position="80"/>
        <end position="99"/>
    </location>
</feature>
<keyword evidence="1" id="KW-0812">Transmembrane</keyword>
<feature type="transmembrane region" description="Helical" evidence="1">
    <location>
        <begin position="132"/>
        <end position="153"/>
    </location>
</feature>
<proteinExistence type="predicted"/>
<evidence type="ECO:0000313" key="2">
    <source>
        <dbReference type="EMBL" id="NHR07396.1"/>
    </source>
</evidence>
<evidence type="ECO:0000313" key="3">
    <source>
        <dbReference type="Proteomes" id="UP001515641"/>
    </source>
</evidence>
<gene>
    <name evidence="2" type="ORF">HA052_19585</name>
</gene>
<organism evidence="2 3">
    <name type="scientific">Chromobacterium fluminis</name>
    <dbReference type="NCBI Taxonomy" id="3044269"/>
    <lineage>
        <taxon>Bacteria</taxon>
        <taxon>Pseudomonadati</taxon>
        <taxon>Pseudomonadota</taxon>
        <taxon>Betaproteobacteria</taxon>
        <taxon>Neisseriales</taxon>
        <taxon>Chromobacteriaceae</taxon>
        <taxon>Chromobacterium</taxon>
    </lineage>
</organism>
<comment type="caution">
    <text evidence="2">The sequence shown here is derived from an EMBL/GenBank/DDBJ whole genome shotgun (WGS) entry which is preliminary data.</text>
</comment>
<reference evidence="2 3" key="1">
    <citation type="submission" date="2020-03" db="EMBL/GenBank/DDBJ databases">
        <title>Draft genome sequence of environmentally isolated cultures.</title>
        <authorList>
            <person name="Wilson H.S."/>
            <person name="De Leon M.E."/>
        </authorList>
    </citation>
    <scope>NUCLEOTIDE SEQUENCE [LARGE SCALE GENOMIC DNA]</scope>
    <source>
        <strain evidence="2 3">HSC-31F16</strain>
    </source>
</reference>
<accession>A0ABX0L8Y1</accession>
<dbReference type="EMBL" id="JAAOMA010000034">
    <property type="protein sequence ID" value="NHR07396.1"/>
    <property type="molecule type" value="Genomic_DNA"/>
</dbReference>
<feature type="transmembrane region" description="Helical" evidence="1">
    <location>
        <begin position="22"/>
        <end position="47"/>
    </location>
</feature>
<keyword evidence="3" id="KW-1185">Reference proteome</keyword>
<evidence type="ECO:0000256" key="1">
    <source>
        <dbReference type="SAM" id="Phobius"/>
    </source>
</evidence>
<dbReference type="RefSeq" id="WP_166453206.1">
    <property type="nucleotide sequence ID" value="NZ_JAAOMA010000034.1"/>
</dbReference>
<sequence>MSVTTFNQPDPFLKRSGRVFDWVVKTAVIAAVSPFMLAGLLSAFVYYMGLPFSMFINDLSSIVTAGPAELMKMHAAWTNFYMACITLVVVARILSLKIITQPVRLWTDSNITQPVRLWIDSKVDSSSKRQQMALVLSPCLLMLVVVVIVDSLVTKPQPPGLISKRPAEATASIVLGNRVVASGKAKVAKQGDGQYLITFTR</sequence>
<dbReference type="Proteomes" id="UP001515641">
    <property type="component" value="Unassembled WGS sequence"/>
</dbReference>
<name>A0ABX0L8Y1_9NEIS</name>
<protein>
    <submittedName>
        <fullName evidence="2">Uncharacterized protein</fullName>
    </submittedName>
</protein>
<keyword evidence="1" id="KW-1133">Transmembrane helix</keyword>